<name>A0ABY2BV73_9ACTN</name>
<keyword evidence="1" id="KW-1133">Transmembrane helix</keyword>
<feature type="transmembrane region" description="Helical" evidence="1">
    <location>
        <begin position="293"/>
        <end position="312"/>
    </location>
</feature>
<reference evidence="2 3" key="1">
    <citation type="journal article" date="2015" name="Stand. Genomic Sci.">
        <title>Genomic Encyclopedia of Bacterial and Archaeal Type Strains, Phase III: the genomes of soil and plant-associated and newly described type strains.</title>
        <authorList>
            <person name="Whitman W.B."/>
            <person name="Woyke T."/>
            <person name="Klenk H.P."/>
            <person name="Zhou Y."/>
            <person name="Lilburn T.G."/>
            <person name="Beck B.J."/>
            <person name="De Vos P."/>
            <person name="Vandamme P."/>
            <person name="Eisen J.A."/>
            <person name="Garrity G."/>
            <person name="Hugenholtz P."/>
            <person name="Kyrpides N.C."/>
        </authorList>
    </citation>
    <scope>NUCLEOTIDE SEQUENCE [LARGE SCALE GENOMIC DNA]</scope>
    <source>
        <strain evidence="2 3">VKM Ac-2538</strain>
    </source>
</reference>
<dbReference type="RefSeq" id="WP_132187095.1">
    <property type="nucleotide sequence ID" value="NZ_SLWM01000001.1"/>
</dbReference>
<feature type="transmembrane region" description="Helical" evidence="1">
    <location>
        <begin position="235"/>
        <end position="255"/>
    </location>
</feature>
<organism evidence="2 3">
    <name type="scientific">Kribbella orskensis</name>
    <dbReference type="NCBI Taxonomy" id="2512216"/>
    <lineage>
        <taxon>Bacteria</taxon>
        <taxon>Bacillati</taxon>
        <taxon>Actinomycetota</taxon>
        <taxon>Actinomycetes</taxon>
        <taxon>Propionibacteriales</taxon>
        <taxon>Kribbellaceae</taxon>
        <taxon>Kribbella</taxon>
    </lineage>
</organism>
<feature type="transmembrane region" description="Helical" evidence="1">
    <location>
        <begin position="499"/>
        <end position="523"/>
    </location>
</feature>
<dbReference type="EMBL" id="SLWM01000001">
    <property type="protein sequence ID" value="TCO31939.1"/>
    <property type="molecule type" value="Genomic_DNA"/>
</dbReference>
<evidence type="ECO:0000256" key="1">
    <source>
        <dbReference type="SAM" id="Phobius"/>
    </source>
</evidence>
<evidence type="ECO:0000313" key="3">
    <source>
        <dbReference type="Proteomes" id="UP000295818"/>
    </source>
</evidence>
<feature type="transmembrane region" description="Helical" evidence="1">
    <location>
        <begin position="75"/>
        <end position="98"/>
    </location>
</feature>
<sequence>MSTLTGTGGLIRLILRRDRLILPLWIVILTLIPVSYVSSFNELFPTAASRRQYADNAGFVTLYGELSGTSLGEFITWRVGFVPVIVGLISLLTVIRHTRVEEETGRRELLGSTVVGRHAPLAAALATVFAANLLLAVLLVLGMSSQDLPLAGSVALGIQFAVSGWFFAAVGAVAAQLTAAASTARGIAIAVLGAAFAFRAAGDTSAHADGGLAWLSWLSPIGWLQRIRPYGGDHWGVAVLVIAITGVLVAVAVSLSARRDVGSGLLPARLGPASGAPSLRTPLALAWRLHRGLLAAWVSAFALLGVLFGGVAEGVGDLMRDDQAARDFFARIGGKTGLIDSYFVGVMSIVGLISAAYAVQATLRLRAEETGGRAEPVLATATGRLRWATSHLVFALLGPAAALLAAGLTAGLAYGAAAGNAGHQVPRLIEAALVQLPAVWVLAAVAIALVGLAPRLSPAAWVAPAICLLLGIAGAAVQLDDWVMDISPFAQLPALPGGGMAATPVIALLAIAAALAAAGLAGLRHRDIPA</sequence>
<feature type="transmembrane region" description="Helical" evidence="1">
    <location>
        <begin position="119"/>
        <end position="144"/>
    </location>
</feature>
<feature type="transmembrane region" description="Helical" evidence="1">
    <location>
        <begin position="20"/>
        <end position="38"/>
    </location>
</feature>
<evidence type="ECO:0000313" key="2">
    <source>
        <dbReference type="EMBL" id="TCO31939.1"/>
    </source>
</evidence>
<feature type="transmembrane region" description="Helical" evidence="1">
    <location>
        <begin position="341"/>
        <end position="359"/>
    </location>
</feature>
<protein>
    <submittedName>
        <fullName evidence="2">ABC-2 type transport system permease protein</fullName>
    </submittedName>
</protein>
<proteinExistence type="predicted"/>
<feature type="transmembrane region" description="Helical" evidence="1">
    <location>
        <begin position="434"/>
        <end position="452"/>
    </location>
</feature>
<feature type="transmembrane region" description="Helical" evidence="1">
    <location>
        <begin position="186"/>
        <end position="202"/>
    </location>
</feature>
<keyword evidence="3" id="KW-1185">Reference proteome</keyword>
<keyword evidence="1" id="KW-0472">Membrane</keyword>
<comment type="caution">
    <text evidence="2">The sequence shown here is derived from an EMBL/GenBank/DDBJ whole genome shotgun (WGS) entry which is preliminary data.</text>
</comment>
<feature type="transmembrane region" description="Helical" evidence="1">
    <location>
        <begin position="392"/>
        <end position="414"/>
    </location>
</feature>
<gene>
    <name evidence="2" type="ORF">EV644_101582</name>
</gene>
<dbReference type="Proteomes" id="UP000295818">
    <property type="component" value="Unassembled WGS sequence"/>
</dbReference>
<keyword evidence="1" id="KW-0812">Transmembrane</keyword>
<feature type="transmembrane region" description="Helical" evidence="1">
    <location>
        <begin position="459"/>
        <end position="479"/>
    </location>
</feature>
<feature type="transmembrane region" description="Helical" evidence="1">
    <location>
        <begin position="150"/>
        <end position="174"/>
    </location>
</feature>
<accession>A0ABY2BV73</accession>